<evidence type="ECO:0000256" key="4">
    <source>
        <dbReference type="HAMAP-Rule" id="MF_00402"/>
    </source>
</evidence>
<protein>
    <recommendedName>
        <fullName evidence="4">Large ribosomal subunit protein bL19c</fullName>
    </recommendedName>
</protein>
<dbReference type="Gene3D" id="2.30.30.790">
    <property type="match status" value="1"/>
</dbReference>
<dbReference type="NCBIfam" id="TIGR01024">
    <property type="entry name" value="rplS_bact"/>
    <property type="match status" value="1"/>
</dbReference>
<accession>A0A6B9VPK8</accession>
<dbReference type="AlphaFoldDB" id="A0A6B9VPK8"/>
<dbReference type="GO" id="GO:0009507">
    <property type="term" value="C:chloroplast"/>
    <property type="evidence" value="ECO:0007669"/>
    <property type="project" value="UniProtKB-SubCell"/>
</dbReference>
<dbReference type="PANTHER" id="PTHR15680">
    <property type="entry name" value="RIBOSOMAL PROTEIN L19"/>
    <property type="match status" value="1"/>
</dbReference>
<reference evidence="5" key="1">
    <citation type="journal article" date="2019" name="J. Phycol.">
        <title>The chloroplast genome of the lichen-symbiont microalga Trebouxia sp. Tr9 (Trebouxiophyceae, Chlorophyta) shows short inverted repeats with a single gene and loss of the rps4 gene, which is encoded by the nucleus.</title>
        <authorList>
            <person name="Martinez-Alberola F."/>
            <person name="Barreno E."/>
            <person name="Casano L.M."/>
            <person name="Gasulla F."/>
            <person name="Molins A."/>
            <person name="Moya P."/>
            <person name="Gonzalez-Hourcade M."/>
            <person name="Del Campo E.M."/>
        </authorList>
    </citation>
    <scope>NUCLEOTIDE SEQUENCE</scope>
    <source>
        <strain evidence="5">TR9</strain>
    </source>
</reference>
<dbReference type="PRINTS" id="PR00061">
    <property type="entry name" value="RIBOSOMALL19"/>
</dbReference>
<gene>
    <name evidence="4 5" type="primary">rpl19</name>
</gene>
<evidence type="ECO:0000313" key="5">
    <source>
        <dbReference type="EMBL" id="QHO63890.1"/>
    </source>
</evidence>
<dbReference type="GeneID" id="43960778"/>
<dbReference type="InterPro" id="IPR038657">
    <property type="entry name" value="Ribosomal_bL19_sf"/>
</dbReference>
<dbReference type="Pfam" id="PF01245">
    <property type="entry name" value="Ribosomal_L19"/>
    <property type="match status" value="1"/>
</dbReference>
<name>A0A6B9VPK8_9CHLO</name>
<keyword evidence="5" id="KW-0934">Plastid</keyword>
<organism evidence="5">
    <name type="scientific">Trebouxia lynnae</name>
    <dbReference type="NCBI Taxonomy" id="1825957"/>
    <lineage>
        <taxon>Eukaryota</taxon>
        <taxon>Viridiplantae</taxon>
        <taxon>Chlorophyta</taxon>
        <taxon>core chlorophytes</taxon>
        <taxon>Trebouxiophyceae</taxon>
        <taxon>Trebouxiales</taxon>
        <taxon>Trebouxiaceae</taxon>
        <taxon>Trebouxia</taxon>
    </lineage>
</organism>
<comment type="subcellular location">
    <subcellularLocation>
        <location evidence="4">Plastid</location>
        <location evidence="4">Chloroplast</location>
    </subcellularLocation>
</comment>
<evidence type="ECO:0000256" key="1">
    <source>
        <dbReference type="ARBA" id="ARBA00005781"/>
    </source>
</evidence>
<keyword evidence="5" id="KW-0150">Chloroplast</keyword>
<dbReference type="GO" id="GO:0003729">
    <property type="term" value="F:mRNA binding"/>
    <property type="evidence" value="ECO:0007669"/>
    <property type="project" value="UniProtKB-ARBA"/>
</dbReference>
<proteinExistence type="inferred from homology"/>
<keyword evidence="2 4" id="KW-0689">Ribosomal protein</keyword>
<dbReference type="PANTHER" id="PTHR15680:SF9">
    <property type="entry name" value="LARGE RIBOSOMAL SUBUNIT PROTEIN BL19M"/>
    <property type="match status" value="1"/>
</dbReference>
<keyword evidence="3 4" id="KW-0687">Ribonucleoprotein</keyword>
<dbReference type="HAMAP" id="MF_00402">
    <property type="entry name" value="Ribosomal_bL19"/>
    <property type="match status" value="1"/>
</dbReference>
<dbReference type="PIRSF" id="PIRSF002191">
    <property type="entry name" value="Ribosomal_L19"/>
    <property type="match status" value="1"/>
</dbReference>
<dbReference type="FunFam" id="2.30.30.790:FF:000004">
    <property type="entry name" value="50S ribosomal protein L19, chloroplastic"/>
    <property type="match status" value="1"/>
</dbReference>
<dbReference type="InterPro" id="IPR001857">
    <property type="entry name" value="Ribosomal_bL19"/>
</dbReference>
<geneLocation type="chloroplast" evidence="5"/>
<dbReference type="PROSITE" id="PS01015">
    <property type="entry name" value="RIBOSOMAL_L19"/>
    <property type="match status" value="1"/>
</dbReference>
<dbReference type="GO" id="GO:0006412">
    <property type="term" value="P:translation"/>
    <property type="evidence" value="ECO:0007669"/>
    <property type="project" value="UniProtKB-UniRule"/>
</dbReference>
<dbReference type="GO" id="GO:0003735">
    <property type="term" value="F:structural constituent of ribosome"/>
    <property type="evidence" value="ECO:0007669"/>
    <property type="project" value="InterPro"/>
</dbReference>
<sequence>MKIQQIVQKIELDQIKSELPVISIGDTVKVGVLIQEGNKQRVQPYEGTVIAQHRAGMNSTITVRRIFQGVGVERVFTLHSPSLKNIEITRRAKVRKAKLYYLRNRVGKATRLKQKNITNN</sequence>
<dbReference type="InterPro" id="IPR018257">
    <property type="entry name" value="Ribosomal_bL19_CS"/>
</dbReference>
<dbReference type="EMBL" id="MK643158">
    <property type="protein sequence ID" value="QHO63890.1"/>
    <property type="molecule type" value="Genomic_DNA"/>
</dbReference>
<dbReference type="SUPFAM" id="SSF50104">
    <property type="entry name" value="Translation proteins SH3-like domain"/>
    <property type="match status" value="1"/>
</dbReference>
<evidence type="ECO:0000256" key="3">
    <source>
        <dbReference type="ARBA" id="ARBA00023274"/>
    </source>
</evidence>
<evidence type="ECO:0000256" key="2">
    <source>
        <dbReference type="ARBA" id="ARBA00022980"/>
    </source>
</evidence>
<dbReference type="RefSeq" id="YP_009725384.1">
    <property type="nucleotide sequence ID" value="NC_045839.1"/>
</dbReference>
<dbReference type="InterPro" id="IPR008991">
    <property type="entry name" value="Translation_prot_SH3-like_sf"/>
</dbReference>
<dbReference type="GO" id="GO:0022625">
    <property type="term" value="C:cytosolic large ribosomal subunit"/>
    <property type="evidence" value="ECO:0007669"/>
    <property type="project" value="TreeGrafter"/>
</dbReference>
<comment type="similarity">
    <text evidence="1 4">Belongs to the bacterial ribosomal protein bL19 family.</text>
</comment>